<protein>
    <submittedName>
        <fullName evidence="3">Uncharacterized protein</fullName>
    </submittedName>
</protein>
<evidence type="ECO:0000313" key="3">
    <source>
        <dbReference type="EMBL" id="RDW69012.1"/>
    </source>
</evidence>
<dbReference type="Proteomes" id="UP000256690">
    <property type="component" value="Unassembled WGS sequence"/>
</dbReference>
<evidence type="ECO:0000313" key="4">
    <source>
        <dbReference type="Proteomes" id="UP000256690"/>
    </source>
</evidence>
<gene>
    <name evidence="3" type="ORF">DSM5745_08772</name>
</gene>
<keyword evidence="2" id="KW-0472">Membrane</keyword>
<feature type="compositionally biased region" description="Polar residues" evidence="1">
    <location>
        <begin position="94"/>
        <end position="103"/>
    </location>
</feature>
<dbReference type="GeneID" id="38119142"/>
<name>A0A3D8R4L8_9EURO</name>
<feature type="compositionally biased region" description="Basic and acidic residues" evidence="1">
    <location>
        <begin position="81"/>
        <end position="93"/>
    </location>
</feature>
<evidence type="ECO:0000256" key="1">
    <source>
        <dbReference type="SAM" id="MobiDB-lite"/>
    </source>
</evidence>
<dbReference type="AlphaFoldDB" id="A0A3D8R4L8"/>
<keyword evidence="4" id="KW-1185">Reference proteome</keyword>
<reference evidence="3 4" key="1">
    <citation type="journal article" date="2018" name="IMA Fungus">
        <title>IMA Genome-F 9: Draft genome sequence of Annulohypoxylon stygium, Aspergillus mulundensis, Berkeleyomyces basicola (syn. Thielaviopsis basicola), Ceratocystis smalleyi, two Cercospora beticola strains, Coleophoma cylindrospora, Fusarium fracticaudum, Phialophora cf. hyalina, and Morchella septimelata.</title>
        <authorList>
            <person name="Wingfield B.D."/>
            <person name="Bills G.F."/>
            <person name="Dong Y."/>
            <person name="Huang W."/>
            <person name="Nel W.J."/>
            <person name="Swalarsk-Parry B.S."/>
            <person name="Vaghefi N."/>
            <person name="Wilken P.M."/>
            <person name="An Z."/>
            <person name="de Beer Z.W."/>
            <person name="De Vos L."/>
            <person name="Chen L."/>
            <person name="Duong T.A."/>
            <person name="Gao Y."/>
            <person name="Hammerbacher A."/>
            <person name="Kikkert J.R."/>
            <person name="Li Y."/>
            <person name="Li H."/>
            <person name="Li K."/>
            <person name="Li Q."/>
            <person name="Liu X."/>
            <person name="Ma X."/>
            <person name="Naidoo K."/>
            <person name="Pethybridge S.J."/>
            <person name="Sun J."/>
            <person name="Steenkamp E.T."/>
            <person name="van der Nest M.A."/>
            <person name="van Wyk S."/>
            <person name="Wingfield M.J."/>
            <person name="Xiong C."/>
            <person name="Yue Q."/>
            <person name="Zhang X."/>
        </authorList>
    </citation>
    <scope>NUCLEOTIDE SEQUENCE [LARGE SCALE GENOMIC DNA]</scope>
    <source>
        <strain evidence="3 4">DSM 5745</strain>
    </source>
</reference>
<evidence type="ECO:0000256" key="2">
    <source>
        <dbReference type="SAM" id="Phobius"/>
    </source>
</evidence>
<sequence>MGLNRDVAISLYFAILGSAIFLGTSIFLAGGYKHIVAFILTRRHPRGRRNADPDLESNAVKLQGLAYHRQLRHRLHNRPRPSSERFPSHEERTSAQLYDSYLS</sequence>
<proteinExistence type="predicted"/>
<feature type="transmembrane region" description="Helical" evidence="2">
    <location>
        <begin position="12"/>
        <end position="40"/>
    </location>
</feature>
<keyword evidence="2" id="KW-1133">Transmembrane helix</keyword>
<organism evidence="3 4">
    <name type="scientific">Aspergillus mulundensis</name>
    <dbReference type="NCBI Taxonomy" id="1810919"/>
    <lineage>
        <taxon>Eukaryota</taxon>
        <taxon>Fungi</taxon>
        <taxon>Dikarya</taxon>
        <taxon>Ascomycota</taxon>
        <taxon>Pezizomycotina</taxon>
        <taxon>Eurotiomycetes</taxon>
        <taxon>Eurotiomycetidae</taxon>
        <taxon>Eurotiales</taxon>
        <taxon>Aspergillaceae</taxon>
        <taxon>Aspergillus</taxon>
        <taxon>Aspergillus subgen. Nidulantes</taxon>
    </lineage>
</organism>
<dbReference type="EMBL" id="PVWQ01000011">
    <property type="protein sequence ID" value="RDW69012.1"/>
    <property type="molecule type" value="Genomic_DNA"/>
</dbReference>
<keyword evidence="2" id="KW-0812">Transmembrane</keyword>
<accession>A0A3D8R4L8</accession>
<feature type="region of interest" description="Disordered" evidence="1">
    <location>
        <begin position="72"/>
        <end position="103"/>
    </location>
</feature>
<comment type="caution">
    <text evidence="3">The sequence shown here is derived from an EMBL/GenBank/DDBJ whole genome shotgun (WGS) entry which is preliminary data.</text>
</comment>
<dbReference type="RefSeq" id="XP_026600801.1">
    <property type="nucleotide sequence ID" value="XM_026750788.1"/>
</dbReference>